<evidence type="ECO:0000256" key="6">
    <source>
        <dbReference type="ARBA" id="ARBA00023136"/>
    </source>
</evidence>
<protein>
    <recommendedName>
        <fullName evidence="8">Major facilitator superfamily (MFS) profile domain-containing protein</fullName>
    </recommendedName>
</protein>
<comment type="caution">
    <text evidence="9">The sequence shown here is derived from an EMBL/GenBank/DDBJ whole genome shotgun (WGS) entry which is preliminary data.</text>
</comment>
<dbReference type="PROSITE" id="PS50850">
    <property type="entry name" value="MFS"/>
    <property type="match status" value="1"/>
</dbReference>
<dbReference type="SUPFAM" id="SSF103473">
    <property type="entry name" value="MFS general substrate transporter"/>
    <property type="match status" value="1"/>
</dbReference>
<evidence type="ECO:0000256" key="5">
    <source>
        <dbReference type="ARBA" id="ARBA00022989"/>
    </source>
</evidence>
<dbReference type="InterPro" id="IPR020846">
    <property type="entry name" value="MFS_dom"/>
</dbReference>
<organism evidence="9 10">
    <name type="scientific">Virgibacillus siamensis</name>
    <dbReference type="NCBI Taxonomy" id="480071"/>
    <lineage>
        <taxon>Bacteria</taxon>
        <taxon>Bacillati</taxon>
        <taxon>Bacillota</taxon>
        <taxon>Bacilli</taxon>
        <taxon>Bacillales</taxon>
        <taxon>Bacillaceae</taxon>
        <taxon>Virgibacillus</taxon>
    </lineage>
</organism>
<feature type="transmembrane region" description="Helical" evidence="7">
    <location>
        <begin position="67"/>
        <end position="86"/>
    </location>
</feature>
<evidence type="ECO:0000256" key="4">
    <source>
        <dbReference type="ARBA" id="ARBA00022692"/>
    </source>
</evidence>
<evidence type="ECO:0000313" key="10">
    <source>
        <dbReference type="Proteomes" id="UP001500866"/>
    </source>
</evidence>
<dbReference type="PROSITE" id="PS00216">
    <property type="entry name" value="SUGAR_TRANSPORT_1"/>
    <property type="match status" value="1"/>
</dbReference>
<dbReference type="EMBL" id="BAAADS010000016">
    <property type="protein sequence ID" value="GAA0604679.1"/>
    <property type="molecule type" value="Genomic_DNA"/>
</dbReference>
<proteinExistence type="predicted"/>
<dbReference type="PANTHER" id="PTHR43045">
    <property type="entry name" value="SHIKIMATE TRANSPORTER"/>
    <property type="match status" value="1"/>
</dbReference>
<dbReference type="InterPro" id="IPR036259">
    <property type="entry name" value="MFS_trans_sf"/>
</dbReference>
<evidence type="ECO:0000256" key="1">
    <source>
        <dbReference type="ARBA" id="ARBA00004651"/>
    </source>
</evidence>
<keyword evidence="3" id="KW-1003">Cell membrane</keyword>
<feature type="transmembrane region" description="Helical" evidence="7">
    <location>
        <begin position="159"/>
        <end position="181"/>
    </location>
</feature>
<dbReference type="Proteomes" id="UP001500866">
    <property type="component" value="Unassembled WGS sequence"/>
</dbReference>
<feature type="transmembrane region" description="Helical" evidence="7">
    <location>
        <begin position="129"/>
        <end position="153"/>
    </location>
</feature>
<reference evidence="10" key="1">
    <citation type="journal article" date="2019" name="Int. J. Syst. Evol. Microbiol.">
        <title>The Global Catalogue of Microorganisms (GCM) 10K type strain sequencing project: providing services to taxonomists for standard genome sequencing and annotation.</title>
        <authorList>
            <consortium name="The Broad Institute Genomics Platform"/>
            <consortium name="The Broad Institute Genome Sequencing Center for Infectious Disease"/>
            <person name="Wu L."/>
            <person name="Ma J."/>
        </authorList>
    </citation>
    <scope>NUCLEOTIDE SEQUENCE [LARGE SCALE GENOMIC DNA]</scope>
    <source>
        <strain evidence="10">JCM 15395</strain>
    </source>
</reference>
<evidence type="ECO:0000256" key="7">
    <source>
        <dbReference type="SAM" id="Phobius"/>
    </source>
</evidence>
<feature type="transmembrane region" description="Helical" evidence="7">
    <location>
        <begin position="12"/>
        <end position="31"/>
    </location>
</feature>
<keyword evidence="5 7" id="KW-1133">Transmembrane helix</keyword>
<feature type="transmembrane region" description="Helical" evidence="7">
    <location>
        <begin position="37"/>
        <end position="55"/>
    </location>
</feature>
<evidence type="ECO:0000313" key="9">
    <source>
        <dbReference type="EMBL" id="GAA0604679.1"/>
    </source>
</evidence>
<dbReference type="Pfam" id="PF07690">
    <property type="entry name" value="MFS_1"/>
    <property type="match status" value="1"/>
</dbReference>
<dbReference type="Gene3D" id="1.20.1250.20">
    <property type="entry name" value="MFS general substrate transporter like domains"/>
    <property type="match status" value="1"/>
</dbReference>
<keyword evidence="6 7" id="KW-0472">Membrane</keyword>
<dbReference type="InterPro" id="IPR011701">
    <property type="entry name" value="MFS"/>
</dbReference>
<name>A0ABP3R802_9BACI</name>
<evidence type="ECO:0000256" key="3">
    <source>
        <dbReference type="ARBA" id="ARBA00022475"/>
    </source>
</evidence>
<keyword evidence="10" id="KW-1185">Reference proteome</keyword>
<dbReference type="PANTHER" id="PTHR43045:SF1">
    <property type="entry name" value="SHIKIMATE TRANSPORTER"/>
    <property type="match status" value="1"/>
</dbReference>
<sequence>MLIAVGAKVVETAPFYIFATFVVSYATGTLGYDQITVLNSITIATVVTAIMIPVMGRLSDAIGRKKIYVIGCIAMVLYAFPYFILLSVGQDWAVILASVLALGIVWPPITAVLGTMFSDLFSTKVRYTGISLGYQIGAAMAGGTSPLIATWLLGQFNDAWTPIAVFIIVTAVISLMAVAFTKRYSKDASVRKGA</sequence>
<evidence type="ECO:0000256" key="2">
    <source>
        <dbReference type="ARBA" id="ARBA00022448"/>
    </source>
</evidence>
<evidence type="ECO:0000259" key="8">
    <source>
        <dbReference type="PROSITE" id="PS50850"/>
    </source>
</evidence>
<accession>A0ABP3R802</accession>
<keyword evidence="2" id="KW-0813">Transport</keyword>
<feature type="transmembrane region" description="Helical" evidence="7">
    <location>
        <begin position="92"/>
        <end position="117"/>
    </location>
</feature>
<dbReference type="InterPro" id="IPR005829">
    <property type="entry name" value="Sugar_transporter_CS"/>
</dbReference>
<feature type="domain" description="Major facilitator superfamily (MFS) profile" evidence="8">
    <location>
        <begin position="1"/>
        <end position="182"/>
    </location>
</feature>
<comment type="subcellular location">
    <subcellularLocation>
        <location evidence="1">Cell membrane</location>
        <topology evidence="1">Multi-pass membrane protein</topology>
    </subcellularLocation>
</comment>
<gene>
    <name evidence="9" type="ORF">GCM10009001_22360</name>
</gene>
<keyword evidence="4 7" id="KW-0812">Transmembrane</keyword>